<dbReference type="Proteomes" id="UP000783213">
    <property type="component" value="Unassembled WGS sequence"/>
</dbReference>
<sequence>MRNNLFAYFGIRPTKSGKVHASDNGILTTVANTLQGAQRFLNRQNGRFTVEGDGTGNPWLFYDSTWQVETEFMYDPTGKPVPGPKDSTKQANFRTFAGSVDASTIAWSKTCNWARYACYSSDLHDYVIETKANRYPGSSPPRYRGKTLSHRELRFGLTNTSLYRDVVTLCPVAFSETVGAYLDYASPRSLTLFHELILLKFGRGADDTPDSATKSTECLAQTANKQSSQSLVNPDS</sequence>
<name>A0ABQ7IUP2_9HELO</name>
<keyword evidence="3" id="KW-1185">Reference proteome</keyword>
<gene>
    <name evidence="2" type="ORF">EAE98_002740</name>
</gene>
<evidence type="ECO:0000256" key="1">
    <source>
        <dbReference type="SAM" id="MobiDB-lite"/>
    </source>
</evidence>
<evidence type="ECO:0000313" key="3">
    <source>
        <dbReference type="Proteomes" id="UP000783213"/>
    </source>
</evidence>
<dbReference type="GeneID" id="62229514"/>
<comment type="caution">
    <text evidence="2">The sequence shown here is derived from an EMBL/GenBank/DDBJ whole genome shotgun (WGS) entry which is preliminary data.</text>
</comment>
<evidence type="ECO:0000313" key="2">
    <source>
        <dbReference type="EMBL" id="KAF7934695.1"/>
    </source>
</evidence>
<dbReference type="EMBL" id="RCSX01000005">
    <property type="protein sequence ID" value="KAF7934695.1"/>
    <property type="molecule type" value="Genomic_DNA"/>
</dbReference>
<protein>
    <submittedName>
        <fullName evidence="2">Uncharacterized protein</fullName>
    </submittedName>
</protein>
<reference evidence="2 3" key="1">
    <citation type="journal article" date="2020" name="Genome Biol. Evol.">
        <title>Comparative genomics of Sclerotiniaceae.</title>
        <authorList>
            <person name="Valero Jimenez C.A."/>
            <person name="Steentjes M."/>
            <person name="Scholten O.E."/>
            <person name="Van Kan J.A.L."/>
        </authorList>
    </citation>
    <scope>NUCLEOTIDE SEQUENCE [LARGE SCALE GENOMIC DNA]</scope>
    <source>
        <strain evidence="2 3">B1</strain>
    </source>
</reference>
<dbReference type="RefSeq" id="XP_038812889.1">
    <property type="nucleotide sequence ID" value="XM_038950360.1"/>
</dbReference>
<organism evidence="2 3">
    <name type="scientific">Botrytis deweyae</name>
    <dbReference type="NCBI Taxonomy" id="2478750"/>
    <lineage>
        <taxon>Eukaryota</taxon>
        <taxon>Fungi</taxon>
        <taxon>Dikarya</taxon>
        <taxon>Ascomycota</taxon>
        <taxon>Pezizomycotina</taxon>
        <taxon>Leotiomycetes</taxon>
        <taxon>Helotiales</taxon>
        <taxon>Sclerotiniaceae</taxon>
        <taxon>Botrytis</taxon>
    </lineage>
</organism>
<feature type="region of interest" description="Disordered" evidence="1">
    <location>
        <begin position="206"/>
        <end position="236"/>
    </location>
</feature>
<feature type="compositionally biased region" description="Polar residues" evidence="1">
    <location>
        <begin position="210"/>
        <end position="236"/>
    </location>
</feature>
<accession>A0ABQ7IUP2</accession>
<proteinExistence type="predicted"/>